<keyword evidence="1" id="KW-1185">Reference proteome</keyword>
<dbReference type="AlphaFoldDB" id="A0A9W3DIB9"/>
<dbReference type="RefSeq" id="XP_056856878.1">
    <property type="nucleotide sequence ID" value="XM_057000898.1"/>
</dbReference>
<reference evidence="1" key="1">
    <citation type="journal article" date="2019" name="Database">
        <title>The radish genome database (RadishGD): an integrated information resource for radish genomics.</title>
        <authorList>
            <person name="Yu H.J."/>
            <person name="Baek S."/>
            <person name="Lee Y.J."/>
            <person name="Cho A."/>
            <person name="Mun J.H."/>
        </authorList>
    </citation>
    <scope>NUCLEOTIDE SEQUENCE [LARGE SCALE GENOMIC DNA]</scope>
    <source>
        <strain evidence="1">cv. WK10039</strain>
    </source>
</reference>
<gene>
    <name evidence="3" type="primary">LOC108844690</name>
    <name evidence="2" type="synonym">LOC130506264</name>
</gene>
<dbReference type="RefSeq" id="XP_056863509.1">
    <property type="nucleotide sequence ID" value="XM_057007529.1"/>
</dbReference>
<dbReference type="OrthoDB" id="1135236at2759"/>
<proteinExistence type="predicted"/>
<accession>A0A9W3DIB9</accession>
<evidence type="ECO:0000313" key="2">
    <source>
        <dbReference type="RefSeq" id="XP_056856878.1"/>
    </source>
</evidence>
<sequence>MCLLPAMNIMASAKTKARSLQIINSTMAQTSILLPTMNIIASAKTEEQSLQIINSTVAQSFILLADLKAGRFWQWRFNSGRFLTPPRQEQIITSIKYLVETAAEDRSEQKQADLTIDSSGCKVLGAHHQDYSTYNVNDSCCQVIPRSSTNLYSYTCYFFVAYLHLSLVLLVETLSILHEKLEPKVIVATSINPELVRALLFLKATSGATLKFNCSMSKFLLNISTTAANMA</sequence>
<dbReference type="GeneID" id="108844690"/>
<organism evidence="1 3">
    <name type="scientific">Raphanus sativus</name>
    <name type="common">Radish</name>
    <name type="synonym">Raphanus raphanistrum var. sativus</name>
    <dbReference type="NCBI Taxonomy" id="3726"/>
    <lineage>
        <taxon>Eukaryota</taxon>
        <taxon>Viridiplantae</taxon>
        <taxon>Streptophyta</taxon>
        <taxon>Embryophyta</taxon>
        <taxon>Tracheophyta</taxon>
        <taxon>Spermatophyta</taxon>
        <taxon>Magnoliopsida</taxon>
        <taxon>eudicotyledons</taxon>
        <taxon>Gunneridae</taxon>
        <taxon>Pentapetalae</taxon>
        <taxon>rosids</taxon>
        <taxon>malvids</taxon>
        <taxon>Brassicales</taxon>
        <taxon>Brassicaceae</taxon>
        <taxon>Brassiceae</taxon>
        <taxon>Raphanus</taxon>
    </lineage>
</organism>
<dbReference type="Proteomes" id="UP000504610">
    <property type="component" value="Chromosome 4"/>
</dbReference>
<dbReference type="KEGG" id="rsz:108844690"/>
<reference evidence="2 3" key="2">
    <citation type="submission" date="2025-04" db="UniProtKB">
        <authorList>
            <consortium name="RefSeq"/>
        </authorList>
    </citation>
    <scope>IDENTIFICATION</scope>
    <source>
        <tissue evidence="2 3">Leaf</tissue>
    </source>
</reference>
<name>A0A9W3DIB9_RAPSA</name>
<dbReference type="KEGG" id="rsz:130506264"/>
<protein>
    <submittedName>
        <fullName evidence="3">Uncharacterized protein LOC108844690 isoform X1</fullName>
    </submittedName>
    <submittedName>
        <fullName evidence="2">Uncharacterized protein LOC130506264 isoform X1</fullName>
    </submittedName>
</protein>
<evidence type="ECO:0000313" key="1">
    <source>
        <dbReference type="Proteomes" id="UP000504610"/>
    </source>
</evidence>
<evidence type="ECO:0000313" key="3">
    <source>
        <dbReference type="RefSeq" id="XP_056863509.1"/>
    </source>
</evidence>